<feature type="region of interest" description="Disordered" evidence="1">
    <location>
        <begin position="36"/>
        <end position="102"/>
    </location>
</feature>
<feature type="compositionally biased region" description="Gly residues" evidence="1">
    <location>
        <begin position="37"/>
        <end position="51"/>
    </location>
</feature>
<sequence length="102" mass="10337">LVGEQAMAADAGGLSARTDGTNWWISCAAMTDVMADGPGGESRPGGLVFGGGRRETSALEEGGRGREGWKRGEERRRGRGGEEEEGGGGGGGGGGEETRVEL</sequence>
<dbReference type="Proteomes" id="UP000663671">
    <property type="component" value="Chromosome 3"/>
</dbReference>
<feature type="compositionally biased region" description="Basic and acidic residues" evidence="1">
    <location>
        <begin position="52"/>
        <end position="81"/>
    </location>
</feature>
<proteinExistence type="predicted"/>
<evidence type="ECO:0000256" key="1">
    <source>
        <dbReference type="SAM" id="MobiDB-lite"/>
    </source>
</evidence>
<dbReference type="AlphaFoldDB" id="A0A8A1MH44"/>
<accession>A0A8A1MH44</accession>
<dbReference type="VEuPathDB" id="FungiDB:I7I51_06163"/>
<organism evidence="2 3">
    <name type="scientific">Ajellomyces capsulatus</name>
    <name type="common">Darling's disease fungus</name>
    <name type="synonym">Histoplasma capsulatum</name>
    <dbReference type="NCBI Taxonomy" id="5037"/>
    <lineage>
        <taxon>Eukaryota</taxon>
        <taxon>Fungi</taxon>
        <taxon>Dikarya</taxon>
        <taxon>Ascomycota</taxon>
        <taxon>Pezizomycotina</taxon>
        <taxon>Eurotiomycetes</taxon>
        <taxon>Eurotiomycetidae</taxon>
        <taxon>Onygenales</taxon>
        <taxon>Ajellomycetaceae</taxon>
        <taxon>Histoplasma</taxon>
    </lineage>
</organism>
<evidence type="ECO:0000313" key="3">
    <source>
        <dbReference type="Proteomes" id="UP000663671"/>
    </source>
</evidence>
<reference evidence="2" key="1">
    <citation type="submission" date="2021-01" db="EMBL/GenBank/DDBJ databases">
        <title>Chromosome-level genome assembly of a human fungal pathogen reveals clustering of transcriptionally co-regulated genes.</title>
        <authorList>
            <person name="Voorhies M."/>
            <person name="Cohen S."/>
            <person name="Shea T.P."/>
            <person name="Petrus S."/>
            <person name="Munoz J.F."/>
            <person name="Poplawski S."/>
            <person name="Goldman W.E."/>
            <person name="Michael T."/>
            <person name="Cuomo C.A."/>
            <person name="Sil A."/>
            <person name="Beyhan S."/>
        </authorList>
    </citation>
    <scope>NUCLEOTIDE SEQUENCE</scope>
    <source>
        <strain evidence="2">WU24</strain>
    </source>
</reference>
<name>A0A8A1MH44_AJECA</name>
<dbReference type="EMBL" id="CP069115">
    <property type="protein sequence ID" value="QSS65321.1"/>
    <property type="molecule type" value="Genomic_DNA"/>
</dbReference>
<feature type="non-terminal residue" evidence="2">
    <location>
        <position position="1"/>
    </location>
</feature>
<evidence type="ECO:0000313" key="2">
    <source>
        <dbReference type="EMBL" id="QSS65321.1"/>
    </source>
</evidence>
<protein>
    <submittedName>
        <fullName evidence="2">Uncharacterized protein</fullName>
    </submittedName>
</protein>
<gene>
    <name evidence="2" type="ORF">I7I51_06163</name>
</gene>